<dbReference type="EMBL" id="OQ749652">
    <property type="protein sequence ID" value="WIC39573.1"/>
    <property type="molecule type" value="Genomic_DNA"/>
</dbReference>
<name>A0AAF0LVZ6_9CAUD</name>
<organism evidence="1 2">
    <name type="scientific">Phage Phass-1</name>
    <dbReference type="NCBI Taxonomy" id="3043662"/>
    <lineage>
        <taxon>Viruses</taxon>
        <taxon>Duplodnaviria</taxon>
        <taxon>Heunggongvirae</taxon>
        <taxon>Uroviricota</taxon>
        <taxon>Caudoviricetes</taxon>
        <taxon>Caudoviricetes code 15 clade</taxon>
    </lineage>
</organism>
<protein>
    <submittedName>
        <fullName evidence="1">Uncharacterized protein</fullName>
    </submittedName>
</protein>
<proteinExistence type="predicted"/>
<evidence type="ECO:0000313" key="2">
    <source>
        <dbReference type="Proteomes" id="UP001237988"/>
    </source>
</evidence>
<dbReference type="Proteomes" id="UP001237988">
    <property type="component" value="Segment"/>
</dbReference>
<accession>A0AAF0LVZ6</accession>
<sequence length="53" mass="5741">MNPVISGNGEIALMCDDPKIVAYDGLEQWQIDQLVTPTSDSKASANMCLQTID</sequence>
<reference evidence="1" key="1">
    <citation type="submission" date="2023-04" db="EMBL/GenBank/DDBJ databases">
        <title>Bacteriophage Phass-1 Discovered in the Human Gut Virome - the Founding Member of the Proposed New Family Phassviridae.</title>
        <authorList>
            <person name="Tikunov A.Y."/>
            <person name="Morozova V.V."/>
            <person name="Chechushkov A.V."/>
            <person name="Tikunova N.V."/>
        </authorList>
    </citation>
    <scope>NUCLEOTIDE SEQUENCE</scope>
</reference>
<evidence type="ECO:0000313" key="1">
    <source>
        <dbReference type="EMBL" id="WIC39573.1"/>
    </source>
</evidence>